<accession>A0AAW5K8T0</accession>
<dbReference type="EMBL" id="JANGAB010000002">
    <property type="protein sequence ID" value="MCQ4949247.1"/>
    <property type="molecule type" value="Genomic_DNA"/>
</dbReference>
<organism evidence="1 2">
    <name type="scientific">Bittarella massiliensis</name>
    <name type="common">ex Durand et al. 2017</name>
    <dbReference type="NCBI Taxonomy" id="1720313"/>
    <lineage>
        <taxon>Bacteria</taxon>
        <taxon>Bacillati</taxon>
        <taxon>Bacillota</taxon>
        <taxon>Clostridia</taxon>
        <taxon>Eubacteriales</taxon>
        <taxon>Oscillospiraceae</taxon>
        <taxon>Bittarella (ex Durand et al. 2017)</taxon>
    </lineage>
</organism>
<dbReference type="Proteomes" id="UP001205063">
    <property type="component" value="Unassembled WGS sequence"/>
</dbReference>
<proteinExistence type="predicted"/>
<evidence type="ECO:0000313" key="2">
    <source>
        <dbReference type="Proteomes" id="UP001205063"/>
    </source>
</evidence>
<name>A0AAW5K8T0_9FIRM</name>
<dbReference type="AlphaFoldDB" id="A0AAW5K8T0"/>
<evidence type="ECO:0000313" key="1">
    <source>
        <dbReference type="EMBL" id="MCQ4949247.1"/>
    </source>
</evidence>
<reference evidence="1" key="1">
    <citation type="submission" date="2022-06" db="EMBL/GenBank/DDBJ databases">
        <title>Isolation of gut microbiota from human fecal samples.</title>
        <authorList>
            <person name="Pamer E.G."/>
            <person name="Barat B."/>
            <person name="Waligurski E."/>
            <person name="Medina S."/>
            <person name="Paddock L."/>
            <person name="Mostad J."/>
        </authorList>
    </citation>
    <scope>NUCLEOTIDE SEQUENCE</scope>
    <source>
        <strain evidence="1">DFI.7.96</strain>
    </source>
</reference>
<sequence length="84" mass="9474">MPKDLLEELADSLHCTYLSDLRRADLRAFLPEAVARVPAHTHSLQEWNDAAAYLLGEDVEPFDDPEQAKAFLQQHPAPPPKAQR</sequence>
<comment type="caution">
    <text evidence="1">The sequence shown here is derived from an EMBL/GenBank/DDBJ whole genome shotgun (WGS) entry which is preliminary data.</text>
</comment>
<dbReference type="RefSeq" id="WP_216401612.1">
    <property type="nucleotide sequence ID" value="NZ_JANGAB010000002.1"/>
</dbReference>
<protein>
    <submittedName>
        <fullName evidence="1">Uncharacterized protein</fullName>
    </submittedName>
</protein>
<gene>
    <name evidence="1" type="ORF">NE646_06145</name>
</gene>